<accession>A0A3S0JCV4</accession>
<gene>
    <name evidence="1" type="ORF">EJV47_17205</name>
</gene>
<name>A0A3S0JCV4_9BACT</name>
<keyword evidence="2" id="KW-1185">Reference proteome</keyword>
<evidence type="ECO:0000313" key="2">
    <source>
        <dbReference type="Proteomes" id="UP000282184"/>
    </source>
</evidence>
<dbReference type="EMBL" id="RXOF01000010">
    <property type="protein sequence ID" value="RTQ48168.1"/>
    <property type="molecule type" value="Genomic_DNA"/>
</dbReference>
<sequence length="164" mass="18800">MRLAFLLVLLSVVRFGFGQSTLKEMLRQDFASSREKPYSLHPYWYAVDTVNIGTRDTVIFHNKPAYYLGVKSTCQWLNWSFTSSRTINQSSYFSCVGHGYSVSAVNGSGAYSFKLKEAAGQTYLKLINHKFQVSWFAVFRSLEYDSRNVAYPVITLVRLKHKPV</sequence>
<evidence type="ECO:0000313" key="1">
    <source>
        <dbReference type="EMBL" id="RTQ48168.1"/>
    </source>
</evidence>
<comment type="caution">
    <text evidence="1">The sequence shown here is derived from an EMBL/GenBank/DDBJ whole genome shotgun (WGS) entry which is preliminary data.</text>
</comment>
<dbReference type="AlphaFoldDB" id="A0A3S0JCV4"/>
<protein>
    <submittedName>
        <fullName evidence="1">Uncharacterized protein</fullName>
    </submittedName>
</protein>
<proteinExistence type="predicted"/>
<dbReference type="Proteomes" id="UP000282184">
    <property type="component" value="Unassembled WGS sequence"/>
</dbReference>
<reference evidence="1 2" key="1">
    <citation type="submission" date="2018-12" db="EMBL/GenBank/DDBJ databases">
        <title>Hymenobacter gummosus sp. nov., isolated from a spring.</title>
        <authorList>
            <person name="Nie L."/>
        </authorList>
    </citation>
    <scope>NUCLEOTIDE SEQUENCE [LARGE SCALE GENOMIC DNA]</scope>
    <source>
        <strain evidence="1 2">KCTC 52166</strain>
    </source>
</reference>
<organism evidence="1 2">
    <name type="scientific">Hymenobacter gummosus</name>
    <dbReference type="NCBI Taxonomy" id="1776032"/>
    <lineage>
        <taxon>Bacteria</taxon>
        <taxon>Pseudomonadati</taxon>
        <taxon>Bacteroidota</taxon>
        <taxon>Cytophagia</taxon>
        <taxon>Cytophagales</taxon>
        <taxon>Hymenobacteraceae</taxon>
        <taxon>Hymenobacter</taxon>
    </lineage>
</organism>